<keyword evidence="1" id="KW-0812">Transmembrane</keyword>
<dbReference type="AlphaFoldDB" id="A0A6G1KKJ2"/>
<keyword evidence="1" id="KW-1133">Transmembrane helix</keyword>
<accession>A0A6G1KKJ2</accession>
<dbReference type="InterPro" id="IPR049326">
    <property type="entry name" value="Rhodopsin_dom_fungi"/>
</dbReference>
<feature type="transmembrane region" description="Helical" evidence="1">
    <location>
        <begin position="171"/>
        <end position="192"/>
    </location>
</feature>
<sequence length="450" mass="48731">MGNLLTLVSGPHSNLHSTLSGCTTNKSVCSQDRYGTATAHLAYIGCSFVAELKLEYKYPHPTSTVMSGMASSTDAPTSVGNRFARFTPDDHSAPIWIATILALIFAYLILLIRLLFVKKNRYGIDDVLLTLAHIMGLGMWAAIFSSLGSGLGKALKLVQAKDIPRMNQAYLASRILLLLALGISKCSVLMFVRGIFDHSTRVVLVVHVTIGIVVAWGLAGALAVSVGTSPDKIADGLNFAHATNDILRLKVITIIDIVTEIVILLLPIVPLFKIQMSWQRKLIVIIAFSFRILNIYITLMHLFSYTEFVHKKGTGVSIAAPVVWQNVLLSYNFMSATIPTLKGFVAAFLTGGIAYSGDISSSGGIGGSCENRNSYRMLSLSKKGNTSTGLLPEGYPESTAFVTSIPAEGLSKTVRRPREGSRGNVTDNESIASYESQQIIIRKDWGISRV</sequence>
<name>A0A6G1KKJ2_9PLEO</name>
<evidence type="ECO:0000313" key="3">
    <source>
        <dbReference type="EMBL" id="KAF2713002.1"/>
    </source>
</evidence>
<proteinExistence type="predicted"/>
<evidence type="ECO:0000259" key="2">
    <source>
        <dbReference type="Pfam" id="PF20684"/>
    </source>
</evidence>
<dbReference type="Proteomes" id="UP000799428">
    <property type="component" value="Unassembled WGS sequence"/>
</dbReference>
<feature type="transmembrane region" description="Helical" evidence="1">
    <location>
        <begin position="204"/>
        <end position="226"/>
    </location>
</feature>
<reference evidence="3" key="1">
    <citation type="journal article" date="2020" name="Stud. Mycol.">
        <title>101 Dothideomycetes genomes: a test case for predicting lifestyles and emergence of pathogens.</title>
        <authorList>
            <person name="Haridas S."/>
            <person name="Albert R."/>
            <person name="Binder M."/>
            <person name="Bloem J."/>
            <person name="Labutti K."/>
            <person name="Salamov A."/>
            <person name="Andreopoulos B."/>
            <person name="Baker S."/>
            <person name="Barry K."/>
            <person name="Bills G."/>
            <person name="Bluhm B."/>
            <person name="Cannon C."/>
            <person name="Castanera R."/>
            <person name="Culley D."/>
            <person name="Daum C."/>
            <person name="Ezra D."/>
            <person name="Gonzalez J."/>
            <person name="Henrissat B."/>
            <person name="Kuo A."/>
            <person name="Liang C."/>
            <person name="Lipzen A."/>
            <person name="Lutzoni F."/>
            <person name="Magnuson J."/>
            <person name="Mondo S."/>
            <person name="Nolan M."/>
            <person name="Ohm R."/>
            <person name="Pangilinan J."/>
            <person name="Park H.-J."/>
            <person name="Ramirez L."/>
            <person name="Alfaro M."/>
            <person name="Sun H."/>
            <person name="Tritt A."/>
            <person name="Yoshinaga Y."/>
            <person name="Zwiers L.-H."/>
            <person name="Turgeon B."/>
            <person name="Goodwin S."/>
            <person name="Spatafora J."/>
            <person name="Crous P."/>
            <person name="Grigoriev I."/>
        </authorList>
    </citation>
    <scope>NUCLEOTIDE SEQUENCE</scope>
    <source>
        <strain evidence="3">CBS 279.74</strain>
    </source>
</reference>
<protein>
    <recommendedName>
        <fullName evidence="2">Rhodopsin domain-containing protein</fullName>
    </recommendedName>
</protein>
<evidence type="ECO:0000256" key="1">
    <source>
        <dbReference type="SAM" id="Phobius"/>
    </source>
</evidence>
<feature type="transmembrane region" description="Helical" evidence="1">
    <location>
        <begin position="95"/>
        <end position="116"/>
    </location>
</feature>
<keyword evidence="4" id="KW-1185">Reference proteome</keyword>
<dbReference type="Pfam" id="PF20684">
    <property type="entry name" value="Fung_rhodopsin"/>
    <property type="match status" value="1"/>
</dbReference>
<feature type="transmembrane region" description="Helical" evidence="1">
    <location>
        <begin position="128"/>
        <end position="151"/>
    </location>
</feature>
<gene>
    <name evidence="3" type="ORF">K504DRAFT_461591</name>
</gene>
<organism evidence="3 4">
    <name type="scientific">Pleomassaria siparia CBS 279.74</name>
    <dbReference type="NCBI Taxonomy" id="1314801"/>
    <lineage>
        <taxon>Eukaryota</taxon>
        <taxon>Fungi</taxon>
        <taxon>Dikarya</taxon>
        <taxon>Ascomycota</taxon>
        <taxon>Pezizomycotina</taxon>
        <taxon>Dothideomycetes</taxon>
        <taxon>Pleosporomycetidae</taxon>
        <taxon>Pleosporales</taxon>
        <taxon>Pleomassariaceae</taxon>
        <taxon>Pleomassaria</taxon>
    </lineage>
</organism>
<feature type="transmembrane region" description="Helical" evidence="1">
    <location>
        <begin position="282"/>
        <end position="303"/>
    </location>
</feature>
<evidence type="ECO:0000313" key="4">
    <source>
        <dbReference type="Proteomes" id="UP000799428"/>
    </source>
</evidence>
<feature type="transmembrane region" description="Helical" evidence="1">
    <location>
        <begin position="246"/>
        <end position="270"/>
    </location>
</feature>
<dbReference type="OrthoDB" id="3918601at2759"/>
<keyword evidence="1" id="KW-0472">Membrane</keyword>
<dbReference type="PANTHER" id="PTHR39614">
    <property type="entry name" value="INTEGRAL MEMBRANE PROTEIN"/>
    <property type="match status" value="1"/>
</dbReference>
<dbReference type="EMBL" id="MU005765">
    <property type="protein sequence ID" value="KAF2713002.1"/>
    <property type="molecule type" value="Genomic_DNA"/>
</dbReference>
<dbReference type="PANTHER" id="PTHR39614:SF2">
    <property type="entry name" value="INTEGRAL MEMBRANE PROTEIN"/>
    <property type="match status" value="1"/>
</dbReference>
<feature type="domain" description="Rhodopsin" evidence="2">
    <location>
        <begin position="117"/>
        <end position="344"/>
    </location>
</feature>